<evidence type="ECO:0000313" key="2">
    <source>
        <dbReference type="Proteomes" id="UP000652477"/>
    </source>
</evidence>
<comment type="caution">
    <text evidence="1">The sequence shown here is derived from an EMBL/GenBank/DDBJ whole genome shotgun (WGS) entry which is preliminary data.</text>
</comment>
<proteinExistence type="predicted"/>
<name>A0A923LGZ7_9FIRM</name>
<dbReference type="Proteomes" id="UP000652477">
    <property type="component" value="Unassembled WGS sequence"/>
</dbReference>
<reference evidence="1" key="1">
    <citation type="submission" date="2020-08" db="EMBL/GenBank/DDBJ databases">
        <title>Genome public.</title>
        <authorList>
            <person name="Liu C."/>
            <person name="Sun Q."/>
        </authorList>
    </citation>
    <scope>NUCLEOTIDE SEQUENCE</scope>
    <source>
        <strain evidence="1">NSJ-55</strain>
    </source>
</reference>
<dbReference type="AlphaFoldDB" id="A0A923LGZ7"/>
<keyword evidence="2" id="KW-1185">Reference proteome</keyword>
<dbReference type="RefSeq" id="WP_186874767.1">
    <property type="nucleotide sequence ID" value="NZ_JACOPF010000001.1"/>
</dbReference>
<evidence type="ECO:0000313" key="1">
    <source>
        <dbReference type="EMBL" id="MBC5688133.1"/>
    </source>
</evidence>
<accession>A0A923LGZ7</accession>
<gene>
    <name evidence="1" type="ORF">H8S37_04190</name>
</gene>
<dbReference type="EMBL" id="JACOPF010000001">
    <property type="protein sequence ID" value="MBC5688133.1"/>
    <property type="molecule type" value="Genomic_DNA"/>
</dbReference>
<organism evidence="1 2">
    <name type="scientific">Mediterraneibacter hominis</name>
    <dbReference type="NCBI Taxonomy" id="2763054"/>
    <lineage>
        <taxon>Bacteria</taxon>
        <taxon>Bacillati</taxon>
        <taxon>Bacillota</taxon>
        <taxon>Clostridia</taxon>
        <taxon>Lachnospirales</taxon>
        <taxon>Lachnospiraceae</taxon>
        <taxon>Mediterraneibacter</taxon>
    </lineage>
</organism>
<sequence length="66" mass="7813">MKIKAQDGNVYEAYNIEMNMCVLKCQNVKDRRKKHILGKYKDLERACKVMAEAVCCESEYYEMPEE</sequence>
<protein>
    <submittedName>
        <fullName evidence="1">Uncharacterized protein</fullName>
    </submittedName>
</protein>